<dbReference type="AlphaFoldDB" id="A0A6C0KXU2"/>
<sequence length="231" mass="27358">MICKFKDWLSIPIEFHDIIINASVKNGSDSFVDEPIGVCYHYLTSNEKKDFINHPQMNSQLCLSSMSICTDRYRRANAKINRRTIANNLVTKKFIQTIRGSPDNFYKNIGRFKFVVSPEGNGIDTHRLWETIYSKGIPIVEENEDMRQKVGSLPVLWTTDYSELTPEYLEQQYNFIMEEEFDFSPLFLTKYRKEQIDNILDKTQKWCYKFNQQNEFNDYKNSVYKAICKEK</sequence>
<protein>
    <recommendedName>
        <fullName evidence="2">Glycosyltransferase</fullName>
    </recommendedName>
</protein>
<reference evidence="1" key="1">
    <citation type="journal article" date="2020" name="Nature">
        <title>Giant virus diversity and host interactions through global metagenomics.</title>
        <authorList>
            <person name="Schulz F."/>
            <person name="Roux S."/>
            <person name="Paez-Espino D."/>
            <person name="Jungbluth S."/>
            <person name="Walsh D.A."/>
            <person name="Denef V.J."/>
            <person name="McMahon K.D."/>
            <person name="Konstantinidis K.T."/>
            <person name="Eloe-Fadrosh E.A."/>
            <person name="Kyrpides N.C."/>
            <person name="Woyke T."/>
        </authorList>
    </citation>
    <scope>NUCLEOTIDE SEQUENCE</scope>
    <source>
        <strain evidence="1">GVMAG-S-ERX555907-63</strain>
    </source>
</reference>
<proteinExistence type="predicted"/>
<evidence type="ECO:0008006" key="2">
    <source>
        <dbReference type="Google" id="ProtNLM"/>
    </source>
</evidence>
<accession>A0A6C0KXU2</accession>
<organism evidence="1">
    <name type="scientific">viral metagenome</name>
    <dbReference type="NCBI Taxonomy" id="1070528"/>
    <lineage>
        <taxon>unclassified sequences</taxon>
        <taxon>metagenomes</taxon>
        <taxon>organismal metagenomes</taxon>
    </lineage>
</organism>
<name>A0A6C0KXU2_9ZZZZ</name>
<dbReference type="EMBL" id="MN741018">
    <property type="protein sequence ID" value="QHU22792.1"/>
    <property type="molecule type" value="Genomic_DNA"/>
</dbReference>
<evidence type="ECO:0000313" key="1">
    <source>
        <dbReference type="EMBL" id="QHU22792.1"/>
    </source>
</evidence>